<accession>A0A2M3ZPZ8</accession>
<name>A0A2M3ZPZ8_9DIPT</name>
<keyword evidence="1" id="KW-0732">Signal</keyword>
<feature type="signal peptide" evidence="1">
    <location>
        <begin position="1"/>
        <end position="36"/>
    </location>
</feature>
<organism evidence="2">
    <name type="scientific">Anopheles braziliensis</name>
    <dbReference type="NCBI Taxonomy" id="58242"/>
    <lineage>
        <taxon>Eukaryota</taxon>
        <taxon>Metazoa</taxon>
        <taxon>Ecdysozoa</taxon>
        <taxon>Arthropoda</taxon>
        <taxon>Hexapoda</taxon>
        <taxon>Insecta</taxon>
        <taxon>Pterygota</taxon>
        <taxon>Neoptera</taxon>
        <taxon>Endopterygota</taxon>
        <taxon>Diptera</taxon>
        <taxon>Nematocera</taxon>
        <taxon>Culicoidea</taxon>
        <taxon>Culicidae</taxon>
        <taxon>Anophelinae</taxon>
        <taxon>Anopheles</taxon>
    </lineage>
</organism>
<protein>
    <submittedName>
        <fullName evidence="2">Putative secreted peptide</fullName>
    </submittedName>
</protein>
<sequence>MSALSPSPSATYWLAAGSRVLLLLLLLLLHCSDCCSDCCCRIRMIPVMVMGYRTLVATVDHHCSPAGLSLVARRISVTDSVDRKIRVNHRQSSVRVSVVRWDGWIVVVVVD</sequence>
<feature type="chain" id="PRO_5014707945" evidence="1">
    <location>
        <begin position="37"/>
        <end position="111"/>
    </location>
</feature>
<evidence type="ECO:0000313" key="2">
    <source>
        <dbReference type="EMBL" id="MBW30468.1"/>
    </source>
</evidence>
<dbReference type="AlphaFoldDB" id="A0A2M3ZPZ8"/>
<reference evidence="2" key="1">
    <citation type="submission" date="2018-01" db="EMBL/GenBank/DDBJ databases">
        <title>An insight into the sialome of Amazonian anophelines.</title>
        <authorList>
            <person name="Ribeiro J.M."/>
            <person name="Scarpassa V."/>
            <person name="Calvo E."/>
        </authorList>
    </citation>
    <scope>NUCLEOTIDE SEQUENCE</scope>
    <source>
        <tissue evidence="2">Salivary glands</tissue>
    </source>
</reference>
<dbReference type="EMBL" id="GGFM01009717">
    <property type="protein sequence ID" value="MBW30468.1"/>
    <property type="molecule type" value="Transcribed_RNA"/>
</dbReference>
<proteinExistence type="predicted"/>
<evidence type="ECO:0000256" key="1">
    <source>
        <dbReference type="SAM" id="SignalP"/>
    </source>
</evidence>